<proteinExistence type="predicted"/>
<dbReference type="SUPFAM" id="SSF57783">
    <property type="entry name" value="Zinc beta-ribbon"/>
    <property type="match status" value="1"/>
</dbReference>
<dbReference type="Proteomes" id="UP001178288">
    <property type="component" value="Chromosome"/>
</dbReference>
<dbReference type="Gene3D" id="3.30.65.10">
    <property type="entry name" value="Bacterial Topoisomerase I, domain 1"/>
    <property type="match status" value="1"/>
</dbReference>
<evidence type="ECO:0008006" key="3">
    <source>
        <dbReference type="Google" id="ProtNLM"/>
    </source>
</evidence>
<sequence length="104" mass="12156">MSDIICPECKTEYYLHHFKLPFKEPGETLRCKCGKELYSYDKGTDDYRLEEVGEYKKRMAALEEERSKYPTCDCGLKMVPRTGPYGNFFGCSKYPKGCKKIVKR</sequence>
<dbReference type="RefSeq" id="WP_066087080.1">
    <property type="nucleotide sequence ID" value="NZ_CP126114.1"/>
</dbReference>
<reference evidence="1" key="1">
    <citation type="submission" date="2023-05" db="EMBL/GenBank/DDBJ databases">
        <title>Comparative genomics of Bacillaceae isolates and their secondary metabolite potential.</title>
        <authorList>
            <person name="Song L."/>
            <person name="Nielsen L.J."/>
            <person name="Mohite O."/>
            <person name="Xu X."/>
            <person name="Weber T."/>
            <person name="Kovacs A.T."/>
        </authorList>
    </citation>
    <scope>NUCLEOTIDE SEQUENCE</scope>
    <source>
        <strain evidence="1">XLM17</strain>
    </source>
</reference>
<accession>A0AA95MSP7</accession>
<gene>
    <name evidence="1" type="ORF">QNH39_13195</name>
</gene>
<organism evidence="1 2">
    <name type="scientific">Neobacillus novalis</name>
    <dbReference type="NCBI Taxonomy" id="220687"/>
    <lineage>
        <taxon>Bacteria</taxon>
        <taxon>Bacillati</taxon>
        <taxon>Bacillota</taxon>
        <taxon>Bacilli</taxon>
        <taxon>Bacillales</taxon>
        <taxon>Bacillaceae</taxon>
        <taxon>Neobacillus</taxon>
    </lineage>
</organism>
<dbReference type="EMBL" id="CP126114">
    <property type="protein sequence ID" value="WHY88727.1"/>
    <property type="molecule type" value="Genomic_DNA"/>
</dbReference>
<keyword evidence="2" id="KW-1185">Reference proteome</keyword>
<name>A0AA95MSP7_9BACI</name>
<protein>
    <recommendedName>
        <fullName evidence="3">DNA topoisomerase type IA zn finger domain-containing protein</fullName>
    </recommendedName>
</protein>
<evidence type="ECO:0000313" key="1">
    <source>
        <dbReference type="EMBL" id="WHY88727.1"/>
    </source>
</evidence>
<dbReference type="AlphaFoldDB" id="A0AA95MSP7"/>
<dbReference type="KEGG" id="nnv:QNH39_13195"/>
<evidence type="ECO:0000313" key="2">
    <source>
        <dbReference type="Proteomes" id="UP001178288"/>
    </source>
</evidence>